<dbReference type="Pfam" id="PF23559">
    <property type="entry name" value="WHD_DRP"/>
    <property type="match status" value="1"/>
</dbReference>
<dbReference type="Proteomes" id="UP000325577">
    <property type="component" value="Linkage Group LG4"/>
</dbReference>
<sequence length="775" mass="89360">MADFLLSVVIQKAVEIARNLVIEEGTPMYWLREDVSWIERHMRRIQAFLKDADAKQDERENEGVANLINAIRDLAYDVEDVMDSYFPEVVSQYRRKGFLGFLKTVAFIFSDCYVAHNFAMKIEQIKRRVNDINEARTTYGIAENGGHIVRDAWDARKSFPHVDEPNVVGLGKTTLAKKVYNSVRREFDCSAWVFVSQEPTIQELLQDIAGQVGLEKEKREEQLEANLFNFLWQKRYVIVIDDIWDTQTWDALSKGIPKNSENSSGIIITSRKRDVAVHIGGQSSLHTLQPLDRENSKKLFFKLVMVPREFTNEITDPLELEKLAEQILDRCGGVPLAIVLTAAEGFIRGTGEQEVEEVGEDYLNNLIARNMIQVSQRKFDGRIKSCRIHDLLHNLCITVAEKSNFFNTLQNVKSNPGMRVRRVTIHRSKIREYIDLSCKTPKLRALLCFNGACDEIFNKHLKSIIGVRFLRVLRIESTWLPSTLPSEIGNLNHLSYLRLWGYGLIKLPSTIRKLKYLLTLDVSKCDDLILPDFIWNMKQLRHILNRNPYSSTEGSRCVSKMDWFYPIEVSLPNLQILIVPCHCLKANWLNKFTSLRKLEILYPTVEIIKELSGAMPVSEKLEKLRLMCDFEIAYPFDMNQTLNLFGYQNLSKLFLSGTMKELPSADKLPPNLTKLTLCRTRLEEDPMETLKKLPKLKILIFYHYSYIGTRMVCSGGTADHNFIQLEELEIDGLFWLEEIIVEEGGMPRLNKLRISGCGDVKIIPERLKNIMIRNL</sequence>
<evidence type="ECO:0000256" key="4">
    <source>
        <dbReference type="ARBA" id="ARBA00022821"/>
    </source>
</evidence>
<keyword evidence="3" id="KW-0547">Nucleotide-binding</keyword>
<evidence type="ECO:0000256" key="5">
    <source>
        <dbReference type="ARBA" id="ARBA00022840"/>
    </source>
</evidence>
<evidence type="ECO:0000259" key="7">
    <source>
        <dbReference type="Pfam" id="PF18052"/>
    </source>
</evidence>
<dbReference type="GO" id="GO:0098542">
    <property type="term" value="P:defense response to other organism"/>
    <property type="evidence" value="ECO:0007669"/>
    <property type="project" value="TreeGrafter"/>
</dbReference>
<dbReference type="SUPFAM" id="SSF52540">
    <property type="entry name" value="P-loop containing nucleoside triphosphate hydrolases"/>
    <property type="match status" value="1"/>
</dbReference>
<dbReference type="SUPFAM" id="SSF52058">
    <property type="entry name" value="L domain-like"/>
    <property type="match status" value="1"/>
</dbReference>
<name>A0A5J4ZZS2_9ASTE</name>
<dbReference type="PANTHER" id="PTHR23155:SF1238">
    <property type="entry name" value="TOMV SUSCEPTIBLE PROTEIN TM-2"/>
    <property type="match status" value="1"/>
</dbReference>
<feature type="domain" description="NB-ARC" evidence="6">
    <location>
        <begin position="169"/>
        <end position="305"/>
    </location>
</feature>
<dbReference type="CDD" id="cd14798">
    <property type="entry name" value="RX-CC_like"/>
    <property type="match status" value="1"/>
</dbReference>
<feature type="domain" description="Disease resistance R13L4/SHOC-2-like LRR" evidence="9">
    <location>
        <begin position="461"/>
        <end position="755"/>
    </location>
</feature>
<feature type="domain" description="Disease resistance protein winged helix" evidence="8">
    <location>
        <begin position="342"/>
        <end position="395"/>
    </location>
</feature>
<dbReference type="Pfam" id="PF18052">
    <property type="entry name" value="Rx_N"/>
    <property type="match status" value="1"/>
</dbReference>
<protein>
    <recommendedName>
        <fullName evidence="12">NB-ARC domain-containing protein</fullName>
    </recommendedName>
</protein>
<dbReference type="InterPro" id="IPR032675">
    <property type="entry name" value="LRR_dom_sf"/>
</dbReference>
<dbReference type="Pfam" id="PF00931">
    <property type="entry name" value="NB-ARC"/>
    <property type="match status" value="1"/>
</dbReference>
<keyword evidence="4" id="KW-0611">Plant defense</keyword>
<dbReference type="EMBL" id="CM018047">
    <property type="protein sequence ID" value="KAA8522952.1"/>
    <property type="molecule type" value="Genomic_DNA"/>
</dbReference>
<dbReference type="InterPro" id="IPR041118">
    <property type="entry name" value="Rx_N"/>
</dbReference>
<keyword evidence="2" id="KW-0677">Repeat</keyword>
<evidence type="ECO:0000259" key="9">
    <source>
        <dbReference type="Pfam" id="PF23598"/>
    </source>
</evidence>
<dbReference type="InterPro" id="IPR002182">
    <property type="entry name" value="NB-ARC"/>
</dbReference>
<dbReference type="InterPro" id="IPR038005">
    <property type="entry name" value="RX-like_CC"/>
</dbReference>
<dbReference type="PRINTS" id="PR00364">
    <property type="entry name" value="DISEASERSIST"/>
</dbReference>
<proteinExistence type="inferred from homology"/>
<dbReference type="GO" id="GO:0043531">
    <property type="term" value="F:ADP binding"/>
    <property type="evidence" value="ECO:0007669"/>
    <property type="project" value="InterPro"/>
</dbReference>
<reference evidence="10 11" key="1">
    <citation type="submission" date="2019-09" db="EMBL/GenBank/DDBJ databases">
        <title>A chromosome-level genome assembly of the Chinese tupelo Nyssa sinensis.</title>
        <authorList>
            <person name="Yang X."/>
            <person name="Kang M."/>
            <person name="Yang Y."/>
            <person name="Xiong H."/>
            <person name="Wang M."/>
            <person name="Zhang Z."/>
            <person name="Wang Z."/>
            <person name="Wu H."/>
            <person name="Ma T."/>
            <person name="Liu J."/>
            <person name="Xi Z."/>
        </authorList>
    </citation>
    <scope>NUCLEOTIDE SEQUENCE [LARGE SCALE GENOMIC DNA]</scope>
    <source>
        <strain evidence="10">J267</strain>
        <tissue evidence="10">Leaf</tissue>
    </source>
</reference>
<keyword evidence="5" id="KW-0067">ATP-binding</keyword>
<evidence type="ECO:0000256" key="1">
    <source>
        <dbReference type="ARBA" id="ARBA00008894"/>
    </source>
</evidence>
<organism evidence="10 11">
    <name type="scientific">Nyssa sinensis</name>
    <dbReference type="NCBI Taxonomy" id="561372"/>
    <lineage>
        <taxon>Eukaryota</taxon>
        <taxon>Viridiplantae</taxon>
        <taxon>Streptophyta</taxon>
        <taxon>Embryophyta</taxon>
        <taxon>Tracheophyta</taxon>
        <taxon>Spermatophyta</taxon>
        <taxon>Magnoliopsida</taxon>
        <taxon>eudicotyledons</taxon>
        <taxon>Gunneridae</taxon>
        <taxon>Pentapetalae</taxon>
        <taxon>asterids</taxon>
        <taxon>Cornales</taxon>
        <taxon>Nyssaceae</taxon>
        <taxon>Nyssa</taxon>
    </lineage>
</organism>
<dbReference type="InterPro" id="IPR044974">
    <property type="entry name" value="Disease_R_plants"/>
</dbReference>
<evidence type="ECO:0000313" key="11">
    <source>
        <dbReference type="Proteomes" id="UP000325577"/>
    </source>
</evidence>
<dbReference type="GO" id="GO:0005524">
    <property type="term" value="F:ATP binding"/>
    <property type="evidence" value="ECO:0007669"/>
    <property type="project" value="UniProtKB-KW"/>
</dbReference>
<accession>A0A5J4ZZS2</accession>
<comment type="similarity">
    <text evidence="1">Belongs to the disease resistance NB-LRR family.</text>
</comment>
<evidence type="ECO:0008006" key="12">
    <source>
        <dbReference type="Google" id="ProtNLM"/>
    </source>
</evidence>
<evidence type="ECO:0000259" key="6">
    <source>
        <dbReference type="Pfam" id="PF00931"/>
    </source>
</evidence>
<gene>
    <name evidence="10" type="ORF">F0562_009375</name>
</gene>
<dbReference type="OrthoDB" id="912405at2759"/>
<dbReference type="InterPro" id="IPR027417">
    <property type="entry name" value="P-loop_NTPase"/>
</dbReference>
<dbReference type="Gene3D" id="3.80.10.10">
    <property type="entry name" value="Ribonuclease Inhibitor"/>
    <property type="match status" value="1"/>
</dbReference>
<dbReference type="InterPro" id="IPR058922">
    <property type="entry name" value="WHD_DRP"/>
</dbReference>
<dbReference type="PANTHER" id="PTHR23155">
    <property type="entry name" value="DISEASE RESISTANCE PROTEIN RP"/>
    <property type="match status" value="1"/>
</dbReference>
<evidence type="ECO:0000259" key="8">
    <source>
        <dbReference type="Pfam" id="PF23559"/>
    </source>
</evidence>
<feature type="domain" description="Disease resistance N-terminal" evidence="7">
    <location>
        <begin position="9"/>
        <end position="93"/>
    </location>
</feature>
<dbReference type="AlphaFoldDB" id="A0A5J4ZZS2"/>
<dbReference type="InterPro" id="IPR055414">
    <property type="entry name" value="LRR_R13L4/SHOC2-like"/>
</dbReference>
<evidence type="ECO:0000256" key="2">
    <source>
        <dbReference type="ARBA" id="ARBA00022737"/>
    </source>
</evidence>
<dbReference type="InterPro" id="IPR036388">
    <property type="entry name" value="WH-like_DNA-bd_sf"/>
</dbReference>
<evidence type="ECO:0000313" key="10">
    <source>
        <dbReference type="EMBL" id="KAA8522952.1"/>
    </source>
</evidence>
<dbReference type="Gene3D" id="1.10.10.10">
    <property type="entry name" value="Winged helix-like DNA-binding domain superfamily/Winged helix DNA-binding domain"/>
    <property type="match status" value="1"/>
</dbReference>
<dbReference type="Gene3D" id="1.20.5.4130">
    <property type="match status" value="1"/>
</dbReference>
<evidence type="ECO:0000256" key="3">
    <source>
        <dbReference type="ARBA" id="ARBA00022741"/>
    </source>
</evidence>
<keyword evidence="11" id="KW-1185">Reference proteome</keyword>
<dbReference type="Pfam" id="PF23598">
    <property type="entry name" value="LRR_14"/>
    <property type="match status" value="1"/>
</dbReference>
<dbReference type="Gene3D" id="3.40.50.300">
    <property type="entry name" value="P-loop containing nucleotide triphosphate hydrolases"/>
    <property type="match status" value="1"/>
</dbReference>